<reference evidence="1 2" key="1">
    <citation type="submission" date="2016-10" db="EMBL/GenBank/DDBJ databases">
        <authorList>
            <person name="Varghese N."/>
            <person name="Submissions S."/>
        </authorList>
    </citation>
    <scope>NUCLEOTIDE SEQUENCE [LARGE SCALE GENOMIC DNA]</scope>
    <source>
        <strain evidence="1 2">Nl1</strain>
    </source>
</reference>
<gene>
    <name evidence="1" type="ORF">SAMN05216402_2573</name>
</gene>
<keyword evidence="2" id="KW-1185">Reference proteome</keyword>
<sequence>MTIKPVLGDVSIKLQRDFQQVTSLLFVQHNYKTGNTLWRGSMGGGGFHCRSTRPIIAATSSRGSTGLVRWP</sequence>
<name>A0ABY0TMV5_9PROT</name>
<comment type="caution">
    <text evidence="1">The sequence shown here is derived from an EMBL/GenBank/DDBJ whole genome shotgun (WGS) entry which is preliminary data.</text>
</comment>
<evidence type="ECO:0000313" key="2">
    <source>
        <dbReference type="Proteomes" id="UP000183471"/>
    </source>
</evidence>
<protein>
    <submittedName>
        <fullName evidence="1">Uncharacterized protein</fullName>
    </submittedName>
</protein>
<organism evidence="1 2">
    <name type="scientific">Nitrosospira multiformis</name>
    <dbReference type="NCBI Taxonomy" id="1231"/>
    <lineage>
        <taxon>Bacteria</taxon>
        <taxon>Pseudomonadati</taxon>
        <taxon>Pseudomonadota</taxon>
        <taxon>Betaproteobacteria</taxon>
        <taxon>Nitrosomonadales</taxon>
        <taxon>Nitrosomonadaceae</taxon>
        <taxon>Nitrosospira</taxon>
    </lineage>
</organism>
<dbReference type="EMBL" id="FNKY01000001">
    <property type="protein sequence ID" value="SDQ85822.1"/>
    <property type="molecule type" value="Genomic_DNA"/>
</dbReference>
<evidence type="ECO:0000313" key="1">
    <source>
        <dbReference type="EMBL" id="SDQ85822.1"/>
    </source>
</evidence>
<accession>A0ABY0TMV5</accession>
<dbReference type="Proteomes" id="UP000183471">
    <property type="component" value="Unassembled WGS sequence"/>
</dbReference>
<proteinExistence type="predicted"/>